<evidence type="ECO:0000313" key="8">
    <source>
        <dbReference type="Proteomes" id="UP000054773"/>
    </source>
</evidence>
<evidence type="ECO:0000256" key="1">
    <source>
        <dbReference type="ARBA" id="ARBA00002190"/>
    </source>
</evidence>
<gene>
    <name evidence="7" type="ORF">Lery_2863</name>
</gene>
<dbReference type="Pfam" id="PF00872">
    <property type="entry name" value="Transposase_mut"/>
    <property type="match status" value="1"/>
</dbReference>
<dbReference type="EMBL" id="LNYA01000034">
    <property type="protein sequence ID" value="KTC94696.1"/>
    <property type="molecule type" value="Genomic_DNA"/>
</dbReference>
<sequence>MALDAFSAKWDGQYPSISASWRRDWERVIPFFDYPADIRRAIYTTNAIESLNMTLRKVIKNKRMFPSDESVFKLLYLAIERISRKWTMPIHNWKPAMNRFMIEFGDRVTG</sequence>
<evidence type="ECO:0000256" key="3">
    <source>
        <dbReference type="ARBA" id="ARBA00022578"/>
    </source>
</evidence>
<comment type="caution">
    <text evidence="7">The sequence shown here is derived from an EMBL/GenBank/DDBJ whole genome shotgun (WGS) entry which is preliminary data.</text>
</comment>
<keyword evidence="6" id="KW-0814">Transposable element</keyword>
<dbReference type="InterPro" id="IPR001207">
    <property type="entry name" value="Transposase_mutator"/>
</dbReference>
<evidence type="ECO:0000313" key="7">
    <source>
        <dbReference type="EMBL" id="KTC94696.1"/>
    </source>
</evidence>
<dbReference type="PANTHER" id="PTHR33217:SF5">
    <property type="entry name" value="MUTATOR FAMILY TRANSPOSASE"/>
    <property type="match status" value="1"/>
</dbReference>
<evidence type="ECO:0000256" key="4">
    <source>
        <dbReference type="ARBA" id="ARBA00023125"/>
    </source>
</evidence>
<dbReference type="PATRIC" id="fig|448.7.peg.3007"/>
<evidence type="ECO:0000256" key="2">
    <source>
        <dbReference type="ARBA" id="ARBA00010961"/>
    </source>
</evidence>
<dbReference type="GO" id="GO:0004803">
    <property type="term" value="F:transposase activity"/>
    <property type="evidence" value="ECO:0007669"/>
    <property type="project" value="UniProtKB-UniRule"/>
</dbReference>
<proteinExistence type="inferred from homology"/>
<accession>A0A0W0TGG6</accession>
<keyword evidence="5 6" id="KW-0233">DNA recombination</keyword>
<comment type="function">
    <text evidence="1 6">Required for the transposition of the insertion element.</text>
</comment>
<name>A0A0W0TGG6_LEGER</name>
<dbReference type="GO" id="GO:0003677">
    <property type="term" value="F:DNA binding"/>
    <property type="evidence" value="ECO:0007669"/>
    <property type="project" value="UniProtKB-UniRule"/>
</dbReference>
<dbReference type="STRING" id="448.Lery_2863"/>
<reference evidence="7 8" key="1">
    <citation type="submission" date="2015-11" db="EMBL/GenBank/DDBJ databases">
        <title>Genomic analysis of 38 Legionella species identifies large and diverse effector repertoires.</title>
        <authorList>
            <person name="Burstein D."/>
            <person name="Amaro F."/>
            <person name="Zusman T."/>
            <person name="Lifshitz Z."/>
            <person name="Cohen O."/>
            <person name="Gilbert J.A."/>
            <person name="Pupko T."/>
            <person name="Shuman H.A."/>
            <person name="Segal G."/>
        </authorList>
    </citation>
    <scope>NUCLEOTIDE SEQUENCE [LARGE SCALE GENOMIC DNA]</scope>
    <source>
        <strain evidence="7 8">SE-32A-C8</strain>
    </source>
</reference>
<dbReference type="GO" id="GO:0006313">
    <property type="term" value="P:DNA transposition"/>
    <property type="evidence" value="ECO:0007669"/>
    <property type="project" value="UniProtKB-UniRule"/>
</dbReference>
<evidence type="ECO:0000256" key="6">
    <source>
        <dbReference type="RuleBase" id="RU365089"/>
    </source>
</evidence>
<organism evidence="7 8">
    <name type="scientific">Legionella erythra</name>
    <dbReference type="NCBI Taxonomy" id="448"/>
    <lineage>
        <taxon>Bacteria</taxon>
        <taxon>Pseudomonadati</taxon>
        <taxon>Pseudomonadota</taxon>
        <taxon>Gammaproteobacteria</taxon>
        <taxon>Legionellales</taxon>
        <taxon>Legionellaceae</taxon>
        <taxon>Legionella</taxon>
    </lineage>
</organism>
<comment type="similarity">
    <text evidence="2 6">Belongs to the transposase mutator family.</text>
</comment>
<keyword evidence="8" id="KW-1185">Reference proteome</keyword>
<dbReference type="PANTHER" id="PTHR33217">
    <property type="entry name" value="TRANSPOSASE FOR INSERTION SEQUENCE ELEMENT IS1081"/>
    <property type="match status" value="1"/>
</dbReference>
<dbReference type="AlphaFoldDB" id="A0A0W0TGG6"/>
<keyword evidence="4 6" id="KW-0238">DNA-binding</keyword>
<evidence type="ECO:0000256" key="5">
    <source>
        <dbReference type="ARBA" id="ARBA00023172"/>
    </source>
</evidence>
<keyword evidence="3 6" id="KW-0815">Transposition</keyword>
<dbReference type="Proteomes" id="UP000054773">
    <property type="component" value="Unassembled WGS sequence"/>
</dbReference>
<protein>
    <recommendedName>
        <fullName evidence="6">Mutator family transposase</fullName>
    </recommendedName>
</protein>